<evidence type="ECO:0000256" key="3">
    <source>
        <dbReference type="SAM" id="SignalP"/>
    </source>
</evidence>
<protein>
    <submittedName>
        <fullName evidence="4">Uncharacterized protein</fullName>
    </submittedName>
</protein>
<keyword evidence="5" id="KW-1185">Reference proteome</keyword>
<organism evidence="4 5">
    <name type="scientific">Sordaria brevicollis</name>
    <dbReference type="NCBI Taxonomy" id="83679"/>
    <lineage>
        <taxon>Eukaryota</taxon>
        <taxon>Fungi</taxon>
        <taxon>Dikarya</taxon>
        <taxon>Ascomycota</taxon>
        <taxon>Pezizomycotina</taxon>
        <taxon>Sordariomycetes</taxon>
        <taxon>Sordariomycetidae</taxon>
        <taxon>Sordariales</taxon>
        <taxon>Sordariaceae</taxon>
        <taxon>Sordaria</taxon>
    </lineage>
</organism>
<feature type="region of interest" description="Disordered" evidence="1">
    <location>
        <begin position="370"/>
        <end position="418"/>
    </location>
</feature>
<keyword evidence="2" id="KW-1133">Transmembrane helix</keyword>
<evidence type="ECO:0000313" key="5">
    <source>
        <dbReference type="Proteomes" id="UP001281003"/>
    </source>
</evidence>
<gene>
    <name evidence="4" type="ORF">B0T20DRAFT_208872</name>
</gene>
<feature type="chain" id="PRO_5042178412" evidence="3">
    <location>
        <begin position="29"/>
        <end position="418"/>
    </location>
</feature>
<keyword evidence="2" id="KW-0812">Transmembrane</keyword>
<feature type="compositionally biased region" description="Basic and acidic residues" evidence="1">
    <location>
        <begin position="409"/>
        <end position="418"/>
    </location>
</feature>
<reference evidence="4" key="1">
    <citation type="journal article" date="2023" name="Mol. Phylogenet. Evol.">
        <title>Genome-scale phylogeny and comparative genomics of the fungal order Sordariales.</title>
        <authorList>
            <person name="Hensen N."/>
            <person name="Bonometti L."/>
            <person name="Westerberg I."/>
            <person name="Brannstrom I.O."/>
            <person name="Guillou S."/>
            <person name="Cros-Aarteil S."/>
            <person name="Calhoun S."/>
            <person name="Haridas S."/>
            <person name="Kuo A."/>
            <person name="Mondo S."/>
            <person name="Pangilinan J."/>
            <person name="Riley R."/>
            <person name="LaButti K."/>
            <person name="Andreopoulos B."/>
            <person name="Lipzen A."/>
            <person name="Chen C."/>
            <person name="Yan M."/>
            <person name="Daum C."/>
            <person name="Ng V."/>
            <person name="Clum A."/>
            <person name="Steindorff A."/>
            <person name="Ohm R.A."/>
            <person name="Martin F."/>
            <person name="Silar P."/>
            <person name="Natvig D.O."/>
            <person name="Lalanne C."/>
            <person name="Gautier V."/>
            <person name="Ament-Velasquez S.L."/>
            <person name="Kruys A."/>
            <person name="Hutchinson M.I."/>
            <person name="Powell A.J."/>
            <person name="Barry K."/>
            <person name="Miller A.N."/>
            <person name="Grigoriev I.V."/>
            <person name="Debuchy R."/>
            <person name="Gladieux P."/>
            <person name="Hiltunen Thoren M."/>
            <person name="Johannesson H."/>
        </authorList>
    </citation>
    <scope>NUCLEOTIDE SEQUENCE</scope>
    <source>
        <strain evidence="4">FGSC 1904</strain>
    </source>
</reference>
<feature type="compositionally biased region" description="Gly residues" evidence="1">
    <location>
        <begin position="382"/>
        <end position="403"/>
    </location>
</feature>
<dbReference type="Proteomes" id="UP001281003">
    <property type="component" value="Unassembled WGS sequence"/>
</dbReference>
<feature type="signal peptide" evidence="3">
    <location>
        <begin position="1"/>
        <end position="28"/>
    </location>
</feature>
<comment type="caution">
    <text evidence="4">The sequence shown here is derived from an EMBL/GenBank/DDBJ whole genome shotgun (WGS) entry which is preliminary data.</text>
</comment>
<proteinExistence type="predicted"/>
<name>A0AAE0PEF1_SORBR</name>
<reference evidence="4" key="2">
    <citation type="submission" date="2023-07" db="EMBL/GenBank/DDBJ databases">
        <authorList>
            <consortium name="Lawrence Berkeley National Laboratory"/>
            <person name="Haridas S."/>
            <person name="Hensen N."/>
            <person name="Bonometti L."/>
            <person name="Westerberg I."/>
            <person name="Brannstrom I.O."/>
            <person name="Guillou S."/>
            <person name="Cros-Aarteil S."/>
            <person name="Calhoun S."/>
            <person name="Kuo A."/>
            <person name="Mondo S."/>
            <person name="Pangilinan J."/>
            <person name="Riley R."/>
            <person name="LaButti K."/>
            <person name="Andreopoulos B."/>
            <person name="Lipzen A."/>
            <person name="Chen C."/>
            <person name="Yanf M."/>
            <person name="Daum C."/>
            <person name="Ng V."/>
            <person name="Clum A."/>
            <person name="Steindorff A."/>
            <person name="Ohm R."/>
            <person name="Martin F."/>
            <person name="Silar P."/>
            <person name="Natvig D."/>
            <person name="Lalanne C."/>
            <person name="Gautier V."/>
            <person name="Ament-velasquez S.L."/>
            <person name="Kruys A."/>
            <person name="Hutchinson M.I."/>
            <person name="Powell A.J."/>
            <person name="Barry K."/>
            <person name="Miller A.N."/>
            <person name="Grigoriev I.V."/>
            <person name="Debuchy R."/>
            <person name="Gladieux P."/>
            <person name="Thoren M.H."/>
            <person name="Johannesson H."/>
        </authorList>
    </citation>
    <scope>NUCLEOTIDE SEQUENCE</scope>
    <source>
        <strain evidence="4">FGSC 1904</strain>
    </source>
</reference>
<dbReference type="AlphaFoldDB" id="A0AAE0PEF1"/>
<feature type="transmembrane region" description="Helical" evidence="2">
    <location>
        <begin position="266"/>
        <end position="290"/>
    </location>
</feature>
<dbReference type="EMBL" id="JAUTDP010000006">
    <property type="protein sequence ID" value="KAK3398458.1"/>
    <property type="molecule type" value="Genomic_DNA"/>
</dbReference>
<accession>A0AAE0PEF1</accession>
<evidence type="ECO:0000313" key="4">
    <source>
        <dbReference type="EMBL" id="KAK3398458.1"/>
    </source>
</evidence>
<keyword evidence="2" id="KW-0472">Membrane</keyword>
<keyword evidence="3" id="KW-0732">Signal</keyword>
<sequence>MAPSTKHSSLAGLASLTLLLFSPASVSAASSDVPGLECLRTRSHELASIAACGDLGALNHYFSNFPTDLSTGDKKFLKTLTKAYTDAGCNNEETPEQIAIAAKRCSEAARPANHPHHNLGSRSLNNNKDGNAFYNHRLRIPVPAQPAEPVAIARAAVTAPPVEPDVALMMSKITKPAALLARADEAAETRPVAGTERPKSPLVCLTKSDKAIQSCPTQSTGTASGKKLPCFETSVPVDVCVEGLICRNENGQGISCMYKQSGLDTAGIVMAIYFAATIALSICGLCFFCCRERRTQKKLERAAEAAKIAKEAKTSAMVANKRANTIPGNAAHQQEQEQMLEQPLMGGNTGYGGGAYQGVPLNNEYDDVPAPPPHGGMAVNTGYGGAAGVRGGSGSGSPTGGGAPNPFSDHNEGHPALR</sequence>
<evidence type="ECO:0000256" key="1">
    <source>
        <dbReference type="SAM" id="MobiDB-lite"/>
    </source>
</evidence>
<evidence type="ECO:0000256" key="2">
    <source>
        <dbReference type="SAM" id="Phobius"/>
    </source>
</evidence>